<dbReference type="InterPro" id="IPR039523">
    <property type="entry name" value="RimK-rel_E_lig_ATP-grasp"/>
</dbReference>
<dbReference type="Pfam" id="PF14397">
    <property type="entry name" value="ATPgrasp_ST"/>
    <property type="match status" value="1"/>
</dbReference>
<sequence length="342" mass="39090">MFLPVIPVEEFDGFILKLGKNNYHFCKNETPFNNSCSANIAIDKYCTSKLLEKAGIPVPKAISLNCHEFQQNLHKDKIALLNFPLVIKPIDGSLGIGVLCNIKTWEELENHLTKYFSSYQCLIIEEFHGKLNSYRVLVFNQRILGIVQRYPATVTGDRVHPIHELIKLENINRKRINEALGEITLDEEARIKLQELGITENYIPSFGEQIVLCYTSNATRGGSYVTLSKRMCRQNRKLLLQAAKVLDLQLVGIDVECSDIINIPIEQSNGVILEVNHKPSIRIHEFPMKGAPQKVTKKIMRSFITRHPWAYFYSIYSNQPTAFYVRSSILILIMGLILLAIW</sequence>
<reference evidence="2 3" key="1">
    <citation type="submission" date="2018-02" db="EMBL/GenBank/DDBJ databases">
        <title>Draft genome sequences of four Legionella pneumophila clinical strains isolated in Ontario.</title>
        <authorList>
            <person name="Fortuna A."/>
            <person name="Ramnarine R."/>
            <person name="Li A."/>
            <person name="Frantz C."/>
            <person name="Mallo G."/>
        </authorList>
    </citation>
    <scope>NUCLEOTIDE SEQUENCE [LARGE SCALE GENOMIC DNA]</scope>
    <source>
        <strain evidence="2 3">LG61</strain>
    </source>
</reference>
<dbReference type="GO" id="GO:0018169">
    <property type="term" value="F:ribosomal S6-glutamic acid ligase activity"/>
    <property type="evidence" value="ECO:0007669"/>
    <property type="project" value="TreeGrafter"/>
</dbReference>
<dbReference type="OrthoDB" id="9803907at2"/>
<proteinExistence type="predicted"/>
<dbReference type="EMBL" id="PQWY01000019">
    <property type="protein sequence ID" value="PPK29134.1"/>
    <property type="molecule type" value="Genomic_DNA"/>
</dbReference>
<dbReference type="PROSITE" id="PS50975">
    <property type="entry name" value="ATP_GRASP"/>
    <property type="match status" value="1"/>
</dbReference>
<dbReference type="Proteomes" id="UP000239239">
    <property type="component" value="Unassembled WGS sequence"/>
</dbReference>
<evidence type="ECO:0000256" key="1">
    <source>
        <dbReference type="ARBA" id="ARBA00023211"/>
    </source>
</evidence>
<evidence type="ECO:0000313" key="3">
    <source>
        <dbReference type="Proteomes" id="UP000239239"/>
    </source>
</evidence>
<dbReference type="SUPFAM" id="SSF56059">
    <property type="entry name" value="Glutathione synthetase ATP-binding domain-like"/>
    <property type="match status" value="1"/>
</dbReference>
<organism evidence="2 3">
    <name type="scientific">Legionella pneumophila</name>
    <dbReference type="NCBI Taxonomy" id="446"/>
    <lineage>
        <taxon>Bacteria</taxon>
        <taxon>Pseudomonadati</taxon>
        <taxon>Pseudomonadota</taxon>
        <taxon>Gammaproteobacteria</taxon>
        <taxon>Legionellales</taxon>
        <taxon>Legionellaceae</taxon>
        <taxon>Legionella</taxon>
    </lineage>
</organism>
<dbReference type="PANTHER" id="PTHR21621:SF0">
    <property type="entry name" value="BETA-CITRYLGLUTAMATE SYNTHASE B-RELATED"/>
    <property type="match status" value="1"/>
</dbReference>
<protein>
    <submittedName>
        <fullName evidence="2">UDP-N-acetylmuramyl peptide synthase</fullName>
    </submittedName>
</protein>
<evidence type="ECO:0000313" key="2">
    <source>
        <dbReference type="EMBL" id="PPK29134.1"/>
    </source>
</evidence>
<dbReference type="GO" id="GO:0005524">
    <property type="term" value="F:ATP binding"/>
    <property type="evidence" value="ECO:0007669"/>
    <property type="project" value="UniProtKB-UniRule"/>
</dbReference>
<dbReference type="GO" id="GO:0009432">
    <property type="term" value="P:SOS response"/>
    <property type="evidence" value="ECO:0007669"/>
    <property type="project" value="TreeGrafter"/>
</dbReference>
<dbReference type="GO" id="GO:0005737">
    <property type="term" value="C:cytoplasm"/>
    <property type="evidence" value="ECO:0007669"/>
    <property type="project" value="TreeGrafter"/>
</dbReference>
<dbReference type="InterPro" id="IPR011761">
    <property type="entry name" value="ATP-grasp"/>
</dbReference>
<gene>
    <name evidence="2" type="ORF">C3928_14255</name>
</gene>
<dbReference type="PANTHER" id="PTHR21621">
    <property type="entry name" value="RIBOSOMAL PROTEIN S6 MODIFICATION PROTEIN"/>
    <property type="match status" value="1"/>
</dbReference>
<dbReference type="AlphaFoldDB" id="A0A2S6EVB7"/>
<dbReference type="InterPro" id="IPR013815">
    <property type="entry name" value="ATP_grasp_subdomain_1"/>
</dbReference>
<dbReference type="Gene3D" id="3.30.1490.20">
    <property type="entry name" value="ATP-grasp fold, A domain"/>
    <property type="match status" value="1"/>
</dbReference>
<comment type="caution">
    <text evidence="2">The sequence shown here is derived from an EMBL/GenBank/DDBJ whole genome shotgun (WGS) entry which is preliminary data.</text>
</comment>
<name>A0A2S6EVB7_LEGPN</name>
<dbReference type="GO" id="GO:0046872">
    <property type="term" value="F:metal ion binding"/>
    <property type="evidence" value="ECO:0007669"/>
    <property type="project" value="InterPro"/>
</dbReference>
<keyword evidence="1" id="KW-0464">Manganese</keyword>
<dbReference type="Gene3D" id="3.30.470.20">
    <property type="entry name" value="ATP-grasp fold, B domain"/>
    <property type="match status" value="2"/>
</dbReference>
<accession>A0A2S6EVB7</accession>